<proteinExistence type="predicted"/>
<dbReference type="EMBL" id="MSKJ01000025">
    <property type="protein sequence ID" value="OLO43494.1"/>
    <property type="molecule type" value="Genomic_DNA"/>
</dbReference>
<sequence>MRADARNLSTAPADLTPPGGPGLAPAEGGLPVVVMTVRSRASHSKSFGSLIRSYGRGKGLSIAASCNNVPGQRSVPPALRRVASWDHFGSHLGVNRGSFRRRTLSEALRAVRGGGGRRG</sequence>
<comment type="caution">
    <text evidence="2">The sequence shown here is derived from an EMBL/GenBank/DDBJ whole genome shotgun (WGS) entry which is preliminary data.</text>
</comment>
<organism evidence="2 3">
    <name type="scientific">Actinomyces oris</name>
    <dbReference type="NCBI Taxonomy" id="544580"/>
    <lineage>
        <taxon>Bacteria</taxon>
        <taxon>Bacillati</taxon>
        <taxon>Actinomycetota</taxon>
        <taxon>Actinomycetes</taxon>
        <taxon>Actinomycetales</taxon>
        <taxon>Actinomycetaceae</taxon>
        <taxon>Actinomyces</taxon>
    </lineage>
</organism>
<protein>
    <submittedName>
        <fullName evidence="2">Uncharacterized protein</fullName>
    </submittedName>
</protein>
<dbReference type="OrthoDB" id="3254238at2"/>
<dbReference type="Proteomes" id="UP000186857">
    <property type="component" value="Unassembled WGS sequence"/>
</dbReference>
<dbReference type="AlphaFoldDB" id="A0A1Q8V5Y4"/>
<feature type="region of interest" description="Disordered" evidence="1">
    <location>
        <begin position="1"/>
        <end position="28"/>
    </location>
</feature>
<accession>A0A1Q8V5Y4</accession>
<feature type="compositionally biased region" description="Low complexity" evidence="1">
    <location>
        <begin position="11"/>
        <end position="28"/>
    </location>
</feature>
<evidence type="ECO:0000313" key="2">
    <source>
        <dbReference type="EMBL" id="OLO43494.1"/>
    </source>
</evidence>
<evidence type="ECO:0000313" key="3">
    <source>
        <dbReference type="Proteomes" id="UP000186857"/>
    </source>
</evidence>
<gene>
    <name evidence="2" type="ORF">BKH29_10385</name>
</gene>
<evidence type="ECO:0000256" key="1">
    <source>
        <dbReference type="SAM" id="MobiDB-lite"/>
    </source>
</evidence>
<name>A0A1Q8V5Y4_9ACTO</name>
<reference evidence="2 3" key="1">
    <citation type="submission" date="2016-12" db="EMBL/GenBank/DDBJ databases">
        <title>Genomic Comparison of strains in the 'Actinomyces naeslundii' Group.</title>
        <authorList>
            <person name="Mughal S.R."/>
            <person name="Do T."/>
            <person name="Gilbert S.C."/>
            <person name="Witherden E.A."/>
            <person name="Didelot X."/>
            <person name="Beighton D."/>
        </authorList>
    </citation>
    <scope>NUCLEOTIDE SEQUENCE [LARGE SCALE GENOMIC DNA]</scope>
    <source>
        <strain evidence="2 3">CCUG 33920</strain>
    </source>
</reference>